<dbReference type="Proteomes" id="UP000507470">
    <property type="component" value="Unassembled WGS sequence"/>
</dbReference>
<dbReference type="OrthoDB" id="10582713at2759"/>
<feature type="chain" id="PRO_5027111752" evidence="1">
    <location>
        <begin position="19"/>
        <end position="230"/>
    </location>
</feature>
<evidence type="ECO:0000313" key="2">
    <source>
        <dbReference type="EMBL" id="CAC5394135.1"/>
    </source>
</evidence>
<dbReference type="AlphaFoldDB" id="A0A6J8CCT2"/>
<evidence type="ECO:0000313" key="3">
    <source>
        <dbReference type="Proteomes" id="UP000507470"/>
    </source>
</evidence>
<accession>A0A6J8CCT2</accession>
<feature type="signal peptide" evidence="1">
    <location>
        <begin position="1"/>
        <end position="18"/>
    </location>
</feature>
<proteinExistence type="predicted"/>
<sequence length="230" mass="24003">MAAFCILTIAACLSLTLAQMSSLNDLLTLQALDVDIPDAAIGHALRGGGGGGLASLLSRRRGHHNFGLQFGRQTSVPQTILPQANLQQAQLQQSNLGSFGNTRQTLQQFSGGNSLQQRGNVGFLNQQQQTLAPANVGQFASNALVNGGNTGLTQMTQQSKLSDFGTGGQNLFSQQSSLNALGGSQFGSLLGQNRLTDSTFAGIQRGNQGFGRTSRSLRRGVGGSRLSVLG</sequence>
<keyword evidence="3" id="KW-1185">Reference proteome</keyword>
<gene>
    <name evidence="2" type="ORF">MCOR_28925</name>
</gene>
<keyword evidence="1" id="KW-0732">Signal</keyword>
<dbReference type="EMBL" id="CACVKT020005261">
    <property type="protein sequence ID" value="CAC5394135.1"/>
    <property type="molecule type" value="Genomic_DNA"/>
</dbReference>
<organism evidence="2 3">
    <name type="scientific">Mytilus coruscus</name>
    <name type="common">Sea mussel</name>
    <dbReference type="NCBI Taxonomy" id="42192"/>
    <lineage>
        <taxon>Eukaryota</taxon>
        <taxon>Metazoa</taxon>
        <taxon>Spiralia</taxon>
        <taxon>Lophotrochozoa</taxon>
        <taxon>Mollusca</taxon>
        <taxon>Bivalvia</taxon>
        <taxon>Autobranchia</taxon>
        <taxon>Pteriomorphia</taxon>
        <taxon>Mytilida</taxon>
        <taxon>Mytiloidea</taxon>
        <taxon>Mytilidae</taxon>
        <taxon>Mytilinae</taxon>
        <taxon>Mytilus</taxon>
    </lineage>
</organism>
<reference evidence="2 3" key="1">
    <citation type="submission" date="2020-06" db="EMBL/GenBank/DDBJ databases">
        <authorList>
            <person name="Li R."/>
            <person name="Bekaert M."/>
        </authorList>
    </citation>
    <scope>NUCLEOTIDE SEQUENCE [LARGE SCALE GENOMIC DNA]</scope>
    <source>
        <strain evidence="3">wild</strain>
    </source>
</reference>
<protein>
    <submittedName>
        <fullName evidence="2">Uncharacterized protein</fullName>
    </submittedName>
</protein>
<evidence type="ECO:0000256" key="1">
    <source>
        <dbReference type="SAM" id="SignalP"/>
    </source>
</evidence>
<name>A0A6J8CCT2_MYTCO</name>